<evidence type="ECO:0000256" key="1">
    <source>
        <dbReference type="SAM" id="MobiDB-lite"/>
    </source>
</evidence>
<feature type="compositionally biased region" description="Basic and acidic residues" evidence="1">
    <location>
        <begin position="159"/>
        <end position="169"/>
    </location>
</feature>
<dbReference type="Pfam" id="PF13592">
    <property type="entry name" value="HTH_33"/>
    <property type="match status" value="1"/>
</dbReference>
<dbReference type="InterPro" id="IPR009057">
    <property type="entry name" value="Homeodomain-like_sf"/>
</dbReference>
<comment type="caution">
    <text evidence="3">The sequence shown here is derived from an EMBL/GenBank/DDBJ whole genome shotgun (WGS) entry which is preliminary data.</text>
</comment>
<dbReference type="SUPFAM" id="SSF46689">
    <property type="entry name" value="Homeodomain-like"/>
    <property type="match status" value="1"/>
</dbReference>
<feature type="domain" description="Winged helix-turn helix" evidence="2">
    <location>
        <begin position="120"/>
        <end position="172"/>
    </location>
</feature>
<accession>A0A5J4RF22</accession>
<feature type="region of interest" description="Disordered" evidence="1">
    <location>
        <begin position="153"/>
        <end position="182"/>
    </location>
</feature>
<protein>
    <recommendedName>
        <fullName evidence="2">Winged helix-turn helix domain-containing protein</fullName>
    </recommendedName>
</protein>
<reference evidence="3" key="1">
    <citation type="submission" date="2019-03" db="EMBL/GenBank/DDBJ databases">
        <title>Single cell metagenomics reveals metabolic interactions within the superorganism composed of flagellate Streblomastix strix and complex community of Bacteroidetes bacteria on its surface.</title>
        <authorList>
            <person name="Treitli S.C."/>
            <person name="Kolisko M."/>
            <person name="Husnik F."/>
            <person name="Keeling P."/>
            <person name="Hampl V."/>
        </authorList>
    </citation>
    <scope>NUCLEOTIDE SEQUENCE</scope>
    <source>
        <strain evidence="3">STM</strain>
    </source>
</reference>
<gene>
    <name evidence="3" type="ORF">EZS27_019230</name>
</gene>
<proteinExistence type="predicted"/>
<organism evidence="3">
    <name type="scientific">termite gut metagenome</name>
    <dbReference type="NCBI Taxonomy" id="433724"/>
    <lineage>
        <taxon>unclassified sequences</taxon>
        <taxon>metagenomes</taxon>
        <taxon>organismal metagenomes</taxon>
    </lineage>
</organism>
<name>A0A5J4RF22_9ZZZZ</name>
<dbReference type="AlphaFoldDB" id="A0A5J4RF22"/>
<evidence type="ECO:0000313" key="3">
    <source>
        <dbReference type="EMBL" id="KAA6332238.1"/>
    </source>
</evidence>
<evidence type="ECO:0000259" key="2">
    <source>
        <dbReference type="Pfam" id="PF13592"/>
    </source>
</evidence>
<dbReference type="InterPro" id="IPR025959">
    <property type="entry name" value="Winged_HTH_dom"/>
</dbReference>
<dbReference type="EMBL" id="SNRY01001266">
    <property type="protein sequence ID" value="KAA6332238.1"/>
    <property type="molecule type" value="Genomic_DNA"/>
</dbReference>
<sequence length="182" mass="21118">MQKRSKMKQLKTVSHLSDNELLQRLSKEKDLRSFRDWQIITAVQTHTGKKAEEIASVLGVSISKVYHTVQQYNQLGSSWRTNKKRGGRREARSLMTLEEESNILKRIEKQALSGQILIYKQVKSLIEEQLGKSVSDDYVWDLFKRHKWTKKVPRQSHPQADKEAQEAYKKNSGTTGIPIIRV</sequence>